<feature type="binding site" evidence="25">
    <location>
        <position position="537"/>
    </location>
    <ligand>
        <name>AMP</name>
        <dbReference type="ChEBI" id="CHEBI:456215"/>
    </ligand>
</feature>
<feature type="binding site" evidence="25">
    <location>
        <position position="531"/>
    </location>
    <ligand>
        <name>ATP</name>
        <dbReference type="ChEBI" id="CHEBI:30616"/>
    </ligand>
</feature>
<dbReference type="FunFam" id="3.40.50.300:FF:000315">
    <property type="entry name" value="Adenylate kinase 1"/>
    <property type="match status" value="1"/>
</dbReference>
<keyword evidence="9 25" id="KW-0418">Kinase</keyword>
<sequence>MSTSEAKDYLARKDIPQLFESMLTGLMFHRPDDPLGFLEGCVRRVRDLGGPSRVRWDTFLAAAPERRALPPINGSQAKKGICRPAPADGGLSGLPGGAGGVGVSGASAVGSGVGSGGVSHRRYERLPPIRAQFSIDSDSDLTETSGIIHEYDVFDPSAARPKIIFLIGGPGSGKGTQSARLAEHFGLLWLSVGEILRQKLLEHASSDRKWGLIAQIISNGELAPQDTTIEELKHQFLQQAERRGFVVDGFPRDIGQALVFEEQLGSPDLVVLLRCSSARMRERLEQRAARHGRPDDNARAIERRVHTHRHNIAPLAKYYHDKGLLATFDANRDEGEVFADLAQVLEERLFPQCLSSAGFGDLDLSLIGEAGDAEREAQNPDSERSDITAAAGRDDRERAMAEKLKNTKIVFVVGGPGSGKGTQCEKIVAKYGYTHLSTGDLLRAEVTSGSERGKHLSDIMQRGELVPLDTVLDMLRDAMIANADKSKGFLIDGYPREVKQGEEFEKKIAQPALLLYVDAGSETMVKRLLKRGETSGRVDDNEETIRKRLGTYYSATEPVIALYEKRGIVRKINAEGSPDEVFAQVCKALDSLK</sequence>
<dbReference type="RefSeq" id="XP_032814485.1">
    <property type="nucleotide sequence ID" value="XM_032958594.1"/>
</dbReference>
<evidence type="ECO:0000256" key="16">
    <source>
        <dbReference type="ARBA" id="ARBA00045177"/>
    </source>
</evidence>
<comment type="catalytic activity">
    <reaction evidence="14">
        <text>dAMP + dATP = 2 dADP</text>
        <dbReference type="Rhea" id="RHEA:78311"/>
        <dbReference type="ChEBI" id="CHEBI:57667"/>
        <dbReference type="ChEBI" id="CHEBI:58245"/>
        <dbReference type="ChEBI" id="CHEBI:61404"/>
    </reaction>
</comment>
<gene>
    <name evidence="28" type="primary">LOC116944829</name>
    <name evidence="25" type="synonym">AK1</name>
</gene>
<evidence type="ECO:0000256" key="11">
    <source>
        <dbReference type="ARBA" id="ARBA00045073"/>
    </source>
</evidence>
<dbReference type="GO" id="GO:0004017">
    <property type="term" value="F:AMP kinase activity"/>
    <property type="evidence" value="ECO:0007669"/>
    <property type="project" value="UniProtKB-UniRule"/>
</dbReference>
<dbReference type="EC" id="2.7.4.6" evidence="25"/>
<dbReference type="GO" id="GO:0009142">
    <property type="term" value="P:nucleoside triphosphate biosynthetic process"/>
    <property type="evidence" value="ECO:0007669"/>
    <property type="project" value="InterPro"/>
</dbReference>
<evidence type="ECO:0000256" key="25">
    <source>
        <dbReference type="HAMAP-Rule" id="MF_03171"/>
    </source>
</evidence>
<keyword evidence="10 25" id="KW-0067">ATP-binding</keyword>
<accession>A0AAJ7TCL6</accession>
<comment type="catalytic activity">
    <reaction evidence="23">
        <text>dAMP + ATP = dADP + ADP</text>
        <dbReference type="Rhea" id="RHEA:23100"/>
        <dbReference type="ChEBI" id="CHEBI:30616"/>
        <dbReference type="ChEBI" id="CHEBI:57667"/>
        <dbReference type="ChEBI" id="CHEBI:58245"/>
        <dbReference type="ChEBI" id="CHEBI:456216"/>
    </reaction>
</comment>
<dbReference type="Gene3D" id="3.40.50.300">
    <property type="entry name" value="P-loop containing nucleotide triphosphate hydrolases"/>
    <property type="match status" value="2"/>
</dbReference>
<comment type="domain">
    <text evidence="25">Consists of three domains, a large central CORE domain and two small peripheral domains, NMPbind and LID, which undergo movements during catalysis. The LID domain closes over the site of phosphoryl transfer upon ATP binding. Assembling and dissambling the active center during each catalytic cycle provides an effective means to prevent ATP hydrolysis.</text>
</comment>
<dbReference type="PRINTS" id="PR00094">
    <property type="entry name" value="ADENYLTKNASE"/>
</dbReference>
<dbReference type="Pfam" id="PF00406">
    <property type="entry name" value="ADK"/>
    <property type="match status" value="2"/>
</dbReference>
<evidence type="ECO:0000256" key="9">
    <source>
        <dbReference type="ARBA" id="ARBA00022777"/>
    </source>
</evidence>
<feature type="binding site" evidence="25">
    <location>
        <position position="548"/>
    </location>
    <ligand>
        <name>AMP</name>
        <dbReference type="ChEBI" id="CHEBI:456215"/>
    </ligand>
</feature>
<dbReference type="HAMAP" id="MF_00235">
    <property type="entry name" value="Adenylate_kinase_Adk"/>
    <property type="match status" value="2"/>
</dbReference>
<dbReference type="HAMAP" id="MF_03171">
    <property type="entry name" value="Adenylate_kinase_AK1"/>
    <property type="match status" value="1"/>
</dbReference>
<dbReference type="CDD" id="cd01428">
    <property type="entry name" value="ADK"/>
    <property type="match status" value="2"/>
</dbReference>
<dbReference type="NCBIfam" id="TIGR01360">
    <property type="entry name" value="aden_kin_iso1"/>
    <property type="match status" value="1"/>
</dbReference>
<dbReference type="SUPFAM" id="SSF52540">
    <property type="entry name" value="P-loop containing nucleoside triphosphate hydrolases"/>
    <property type="match status" value="2"/>
</dbReference>
<evidence type="ECO:0000256" key="2">
    <source>
        <dbReference type="ARBA" id="ARBA00000582"/>
    </source>
</evidence>
<dbReference type="InterPro" id="IPR006267">
    <property type="entry name" value="AK1/5"/>
</dbReference>
<comment type="similarity">
    <text evidence="25">Belongs to the adenylate kinase family. AK1 subfamily.</text>
</comment>
<evidence type="ECO:0000256" key="12">
    <source>
        <dbReference type="ARBA" id="ARBA00045094"/>
    </source>
</evidence>
<evidence type="ECO:0000256" key="20">
    <source>
        <dbReference type="ARBA" id="ARBA00048564"/>
    </source>
</evidence>
<evidence type="ECO:0000256" key="13">
    <source>
        <dbReference type="ARBA" id="ARBA00045096"/>
    </source>
</evidence>
<dbReference type="InterPro" id="IPR033690">
    <property type="entry name" value="Adenylat_kinase_CS"/>
</dbReference>
<evidence type="ECO:0000256" key="15">
    <source>
        <dbReference type="ARBA" id="ARBA00045111"/>
    </source>
</evidence>
<evidence type="ECO:0000256" key="6">
    <source>
        <dbReference type="ARBA" id="ARBA00022490"/>
    </source>
</evidence>
<dbReference type="GO" id="GO:0046034">
    <property type="term" value="P:ATP metabolic process"/>
    <property type="evidence" value="ECO:0007669"/>
    <property type="project" value="UniProtKB-UniRule"/>
</dbReference>
<evidence type="ECO:0000256" key="24">
    <source>
        <dbReference type="ARBA" id="ARBA00048851"/>
    </source>
</evidence>
<evidence type="ECO:0000256" key="7">
    <source>
        <dbReference type="ARBA" id="ARBA00022679"/>
    </source>
</evidence>
<dbReference type="PANTHER" id="PTHR23359">
    <property type="entry name" value="NUCLEOTIDE KINASE"/>
    <property type="match status" value="1"/>
</dbReference>
<dbReference type="GO" id="GO:0005524">
    <property type="term" value="F:ATP binding"/>
    <property type="evidence" value="ECO:0007669"/>
    <property type="project" value="UniProtKB-KW"/>
</dbReference>
<keyword evidence="27" id="KW-1185">Reference proteome</keyword>
<keyword evidence="7 25" id="KW-0808">Transferase</keyword>
<evidence type="ECO:0000313" key="27">
    <source>
        <dbReference type="Proteomes" id="UP001318040"/>
    </source>
</evidence>
<comment type="catalytic activity">
    <reaction evidence="12">
        <text>dCDP + GTP = dCTP + GDP</text>
        <dbReference type="Rhea" id="RHEA:79875"/>
        <dbReference type="ChEBI" id="CHEBI:37565"/>
        <dbReference type="ChEBI" id="CHEBI:58189"/>
        <dbReference type="ChEBI" id="CHEBI:58593"/>
        <dbReference type="ChEBI" id="CHEBI:61481"/>
    </reaction>
</comment>
<feature type="binding site" evidence="25">
    <location>
        <begin position="417"/>
        <end position="422"/>
    </location>
    <ligand>
        <name>ATP</name>
        <dbReference type="ChEBI" id="CHEBI:30616"/>
    </ligand>
</feature>
<evidence type="ECO:0000256" key="17">
    <source>
        <dbReference type="ARBA" id="ARBA00047390"/>
    </source>
</evidence>
<evidence type="ECO:0000256" key="14">
    <source>
        <dbReference type="ARBA" id="ARBA00045110"/>
    </source>
</evidence>
<dbReference type="GO" id="GO:0046033">
    <property type="term" value="P:AMP metabolic process"/>
    <property type="evidence" value="ECO:0007669"/>
    <property type="project" value="UniProtKB-UniRule"/>
</dbReference>
<dbReference type="EC" id="2.7.4.3" evidence="25"/>
<dbReference type="GeneID" id="116944829"/>
<comment type="catalytic activity">
    <reaction evidence="3 25">
        <text>a ribonucleoside 5'-diphosphate + ATP = a ribonucleoside 5'-triphosphate + ADP</text>
        <dbReference type="Rhea" id="RHEA:18113"/>
        <dbReference type="ChEBI" id="CHEBI:30616"/>
        <dbReference type="ChEBI" id="CHEBI:57930"/>
        <dbReference type="ChEBI" id="CHEBI:61557"/>
        <dbReference type="ChEBI" id="CHEBI:456216"/>
        <dbReference type="EC" id="2.7.4.6"/>
    </reaction>
</comment>
<name>A0AAJ7TCL6_PETMA</name>
<keyword evidence="8 25" id="KW-0547">Nucleotide-binding</keyword>
<dbReference type="InterPro" id="IPR027417">
    <property type="entry name" value="P-loop_NTPase"/>
</dbReference>
<organism evidence="27 28">
    <name type="scientific">Petromyzon marinus</name>
    <name type="common">Sea lamprey</name>
    <dbReference type="NCBI Taxonomy" id="7757"/>
    <lineage>
        <taxon>Eukaryota</taxon>
        <taxon>Metazoa</taxon>
        <taxon>Chordata</taxon>
        <taxon>Craniata</taxon>
        <taxon>Vertebrata</taxon>
        <taxon>Cyclostomata</taxon>
        <taxon>Hyperoartia</taxon>
        <taxon>Petromyzontiformes</taxon>
        <taxon>Petromyzontidae</taxon>
        <taxon>Petromyzon</taxon>
    </lineage>
</organism>
<feature type="region of interest" description="NMPbind" evidence="25">
    <location>
        <begin position="437"/>
        <end position="466"/>
    </location>
</feature>
<dbReference type="CDD" id="cd22978">
    <property type="entry name" value="DD_AK5"/>
    <property type="match status" value="1"/>
</dbReference>
<dbReference type="GO" id="GO:0006172">
    <property type="term" value="P:ADP biosynthetic process"/>
    <property type="evidence" value="ECO:0007669"/>
    <property type="project" value="UniProtKB-UniRule"/>
</dbReference>
<dbReference type="InterPro" id="IPR028582">
    <property type="entry name" value="AK1"/>
</dbReference>
<evidence type="ECO:0000313" key="28">
    <source>
        <dbReference type="RefSeq" id="XP_032814485.1"/>
    </source>
</evidence>
<comment type="catalytic activity">
    <reaction evidence="18">
        <text>GTP + UDP = UTP + GDP</text>
        <dbReference type="Rhea" id="RHEA:79863"/>
        <dbReference type="ChEBI" id="CHEBI:37565"/>
        <dbReference type="ChEBI" id="CHEBI:46398"/>
        <dbReference type="ChEBI" id="CHEBI:58189"/>
        <dbReference type="ChEBI" id="CHEBI:58223"/>
    </reaction>
</comment>
<comment type="catalytic activity">
    <reaction evidence="22">
        <text>dGDP + ATP = dGTP + ADP</text>
        <dbReference type="Rhea" id="RHEA:27690"/>
        <dbReference type="ChEBI" id="CHEBI:30616"/>
        <dbReference type="ChEBI" id="CHEBI:58595"/>
        <dbReference type="ChEBI" id="CHEBI:61429"/>
        <dbReference type="ChEBI" id="CHEBI:456216"/>
        <dbReference type="EC" id="2.7.4.6"/>
    </reaction>
</comment>
<dbReference type="AlphaFoldDB" id="A0AAJ7TCL6"/>
<evidence type="ECO:0000256" key="10">
    <source>
        <dbReference type="ARBA" id="ARBA00022840"/>
    </source>
</evidence>
<comment type="subunit">
    <text evidence="5 25">Monomer.</text>
</comment>
<evidence type="ECO:0000256" key="19">
    <source>
        <dbReference type="ARBA" id="ARBA00047801"/>
    </source>
</evidence>
<reference evidence="28" key="1">
    <citation type="submission" date="2025-08" db="UniProtKB">
        <authorList>
            <consortium name="RefSeq"/>
        </authorList>
    </citation>
    <scope>IDENTIFICATION</scope>
    <source>
        <tissue evidence="28">Sperm</tissue>
    </source>
</reference>
<comment type="catalytic activity">
    <reaction evidence="15">
        <text>CDP + GTP = CTP + GDP</text>
        <dbReference type="Rhea" id="RHEA:79859"/>
        <dbReference type="ChEBI" id="CHEBI:37563"/>
        <dbReference type="ChEBI" id="CHEBI:37565"/>
        <dbReference type="ChEBI" id="CHEBI:58069"/>
        <dbReference type="ChEBI" id="CHEBI:58189"/>
    </reaction>
</comment>
<feature type="binding site" evidence="25">
    <location>
        <position position="438"/>
    </location>
    <ligand>
        <name>AMP</name>
        <dbReference type="ChEBI" id="CHEBI:456215"/>
    </ligand>
</feature>
<comment type="catalytic activity">
    <reaction evidence="17">
        <text>UDP + ATP = UTP + ADP</text>
        <dbReference type="Rhea" id="RHEA:25098"/>
        <dbReference type="ChEBI" id="CHEBI:30616"/>
        <dbReference type="ChEBI" id="CHEBI:46398"/>
        <dbReference type="ChEBI" id="CHEBI:58223"/>
        <dbReference type="ChEBI" id="CHEBI:456216"/>
        <dbReference type="EC" id="2.7.4.6"/>
    </reaction>
</comment>
<comment type="catalytic activity">
    <reaction evidence="1 25">
        <text>a 2'-deoxyribonucleoside 5'-diphosphate + ATP = a 2'-deoxyribonucleoside 5'-triphosphate + ADP</text>
        <dbReference type="Rhea" id="RHEA:44640"/>
        <dbReference type="ChEBI" id="CHEBI:30616"/>
        <dbReference type="ChEBI" id="CHEBI:61560"/>
        <dbReference type="ChEBI" id="CHEBI:73316"/>
        <dbReference type="ChEBI" id="CHEBI:456216"/>
        <dbReference type="EC" id="2.7.4.6"/>
    </reaction>
</comment>
<evidence type="ECO:0000256" key="8">
    <source>
        <dbReference type="ARBA" id="ARBA00022741"/>
    </source>
</evidence>
<evidence type="ECO:0000256" key="23">
    <source>
        <dbReference type="ARBA" id="ARBA00048824"/>
    </source>
</evidence>
<dbReference type="InterPro" id="IPR000850">
    <property type="entry name" value="Adenylat/UMP-CMP_kin"/>
</dbReference>
<protein>
    <recommendedName>
        <fullName evidence="25">Adenylate kinase isoenzyme 1</fullName>
        <shortName evidence="25">AK 1</shortName>
        <ecNumber evidence="25">2.7.4.3</ecNumber>
        <ecNumber evidence="25">2.7.4.6</ecNumber>
    </recommendedName>
    <alternativeName>
        <fullName evidence="25">ATP-AMP transphosphorylase 1</fullName>
    </alternativeName>
    <alternativeName>
        <fullName evidence="25">ATP:AMP phosphotransferase</fullName>
    </alternativeName>
    <alternativeName>
        <fullName evidence="25">Adenylate monophosphate kinase</fullName>
    </alternativeName>
    <alternativeName>
        <fullName evidence="25">Myokinase</fullName>
    </alternativeName>
</protein>
<evidence type="ECO:0000256" key="22">
    <source>
        <dbReference type="ARBA" id="ARBA00048759"/>
    </source>
</evidence>
<feature type="binding site" evidence="25">
    <location>
        <position position="443"/>
    </location>
    <ligand>
        <name>AMP</name>
        <dbReference type="ChEBI" id="CHEBI:456215"/>
    </ligand>
</feature>
<evidence type="ECO:0000256" key="3">
    <source>
        <dbReference type="ARBA" id="ARBA00000937"/>
    </source>
</evidence>
<evidence type="ECO:0000256" key="18">
    <source>
        <dbReference type="ARBA" id="ARBA00047439"/>
    </source>
</evidence>
<comment type="function">
    <text evidence="16">Catalyzes the reversible transfer of the terminal phosphate group between ATP and AMP. Also displays broad nucleoside diphosphate kinase activity. Plays an important role in cellular energy homeostasis and in adenine nucleotide metabolism. Also catalyzes at a very low rate the synthesis of thiamine triphosphate (ThTP) from thiamine diphosphate (ThDP) and ADP.</text>
</comment>
<evidence type="ECO:0000256" key="21">
    <source>
        <dbReference type="ARBA" id="ARBA00048620"/>
    </source>
</evidence>
<dbReference type="SUPFAM" id="SSF47391">
    <property type="entry name" value="Dimerization-anchoring domain of cAMP-dependent PK regulatory subunit"/>
    <property type="match status" value="1"/>
</dbReference>
<comment type="subcellular location">
    <subcellularLocation>
        <location evidence="4 25">Cytoplasm</location>
    </subcellularLocation>
</comment>
<feature type="binding site" evidence="25">
    <location>
        <position position="576"/>
    </location>
    <ligand>
        <name>ATP</name>
        <dbReference type="ChEBI" id="CHEBI:30616"/>
    </ligand>
</feature>
<dbReference type="Proteomes" id="UP001318040">
    <property type="component" value="Chromosome 22"/>
</dbReference>
<feature type="region of interest" description="LID" evidence="25">
    <location>
        <begin position="530"/>
        <end position="540"/>
    </location>
</feature>
<keyword evidence="6 25" id="KW-0963">Cytoplasm</keyword>
<proteinExistence type="inferred from homology"/>
<dbReference type="NCBIfam" id="NF011100">
    <property type="entry name" value="PRK14527.1"/>
    <property type="match status" value="1"/>
</dbReference>
<feature type="region of interest" description="Disordered" evidence="26">
    <location>
        <begin position="372"/>
        <end position="393"/>
    </location>
</feature>
<evidence type="ECO:0000256" key="26">
    <source>
        <dbReference type="SAM" id="MobiDB-lite"/>
    </source>
</evidence>
<feature type="binding site" evidence="25">
    <location>
        <begin position="493"/>
        <end position="496"/>
    </location>
    <ligand>
        <name>AMP</name>
        <dbReference type="ChEBI" id="CHEBI:456215"/>
    </ligand>
</feature>
<comment type="catalytic activity">
    <reaction evidence="20">
        <text>GDP + ATP = GTP + ADP</text>
        <dbReference type="Rhea" id="RHEA:27686"/>
        <dbReference type="ChEBI" id="CHEBI:30616"/>
        <dbReference type="ChEBI" id="CHEBI:37565"/>
        <dbReference type="ChEBI" id="CHEBI:58189"/>
        <dbReference type="ChEBI" id="CHEBI:456216"/>
        <dbReference type="EC" id="2.7.4.6"/>
    </reaction>
</comment>
<dbReference type="PROSITE" id="PS00113">
    <property type="entry name" value="ADENYLATE_KINASE"/>
    <property type="match status" value="2"/>
</dbReference>
<evidence type="ECO:0000256" key="1">
    <source>
        <dbReference type="ARBA" id="ARBA00000082"/>
    </source>
</evidence>
<dbReference type="GO" id="GO:0005737">
    <property type="term" value="C:cytoplasm"/>
    <property type="evidence" value="ECO:0007669"/>
    <property type="project" value="UniProtKB-SubCell"/>
</dbReference>
<evidence type="ECO:0000256" key="5">
    <source>
        <dbReference type="ARBA" id="ARBA00011245"/>
    </source>
</evidence>
<comment type="catalytic activity">
    <reaction evidence="24">
        <text>thiamine diphosphate + ADP = thiamine triphosphate + AMP</text>
        <dbReference type="Rhea" id="RHEA:69180"/>
        <dbReference type="ChEBI" id="CHEBI:58937"/>
        <dbReference type="ChEBI" id="CHEBI:58938"/>
        <dbReference type="ChEBI" id="CHEBI:456215"/>
        <dbReference type="ChEBI" id="CHEBI:456216"/>
    </reaction>
</comment>
<comment type="catalytic activity">
    <reaction evidence="2 25">
        <text>AMP + ATP = 2 ADP</text>
        <dbReference type="Rhea" id="RHEA:12973"/>
        <dbReference type="ChEBI" id="CHEBI:30616"/>
        <dbReference type="ChEBI" id="CHEBI:456215"/>
        <dbReference type="ChEBI" id="CHEBI:456216"/>
        <dbReference type="EC" id="2.7.4.3"/>
    </reaction>
</comment>
<comment type="catalytic activity">
    <reaction evidence="21">
        <text>dTDP + GTP = dTTP + GDP</text>
        <dbReference type="Rhea" id="RHEA:79867"/>
        <dbReference type="ChEBI" id="CHEBI:37565"/>
        <dbReference type="ChEBI" id="CHEBI:37568"/>
        <dbReference type="ChEBI" id="CHEBI:58189"/>
        <dbReference type="ChEBI" id="CHEBI:58369"/>
    </reaction>
</comment>
<dbReference type="GO" id="GO:0004550">
    <property type="term" value="F:nucleoside diphosphate kinase activity"/>
    <property type="evidence" value="ECO:0007669"/>
    <property type="project" value="UniProtKB-EC"/>
</dbReference>
<feature type="binding site" evidence="25">
    <location>
        <begin position="464"/>
        <end position="466"/>
    </location>
    <ligand>
        <name>AMP</name>
        <dbReference type="ChEBI" id="CHEBI:456215"/>
    </ligand>
</feature>
<evidence type="ECO:0000256" key="4">
    <source>
        <dbReference type="ARBA" id="ARBA00004496"/>
    </source>
</evidence>
<comment type="catalytic activity">
    <reaction evidence="13">
        <text>a ribonucleoside 5'-phosphate + ATP = a ribonucleoside 5'-diphosphate + ADP</text>
        <dbReference type="Rhea" id="RHEA:24036"/>
        <dbReference type="ChEBI" id="CHEBI:30616"/>
        <dbReference type="ChEBI" id="CHEBI:57930"/>
        <dbReference type="ChEBI" id="CHEBI:58043"/>
        <dbReference type="ChEBI" id="CHEBI:456216"/>
        <dbReference type="EC" id="2.7.4.4"/>
    </reaction>
</comment>
<feature type="binding site" evidence="25">
    <location>
        <position position="500"/>
    </location>
    <ligand>
        <name>AMP</name>
        <dbReference type="ChEBI" id="CHEBI:456215"/>
    </ligand>
</feature>
<comment type="catalytic activity">
    <reaction evidence="11">
        <text>dADP + GTP = dATP + GDP</text>
        <dbReference type="Rhea" id="RHEA:79871"/>
        <dbReference type="ChEBI" id="CHEBI:37565"/>
        <dbReference type="ChEBI" id="CHEBI:57667"/>
        <dbReference type="ChEBI" id="CHEBI:58189"/>
        <dbReference type="ChEBI" id="CHEBI:61404"/>
    </reaction>
</comment>
<comment type="catalytic activity">
    <reaction evidence="19">
        <text>dATP + AMP = dADP + ADP</text>
        <dbReference type="Rhea" id="RHEA:79899"/>
        <dbReference type="ChEBI" id="CHEBI:57667"/>
        <dbReference type="ChEBI" id="CHEBI:61404"/>
        <dbReference type="ChEBI" id="CHEBI:456215"/>
        <dbReference type="ChEBI" id="CHEBI:456216"/>
    </reaction>
</comment>